<protein>
    <recommendedName>
        <fullName evidence="10">RING-CH-type domain-containing protein</fullName>
    </recommendedName>
</protein>
<keyword evidence="6 9" id="KW-1133">Transmembrane helix</keyword>
<keyword evidence="12" id="KW-1185">Reference proteome</keyword>
<keyword evidence="5" id="KW-0862">Zinc</keyword>
<feature type="transmembrane region" description="Helical" evidence="9">
    <location>
        <begin position="361"/>
        <end position="386"/>
    </location>
</feature>
<gene>
    <name evidence="11" type="ORF">LTR84_000821</name>
</gene>
<evidence type="ECO:0000256" key="2">
    <source>
        <dbReference type="ARBA" id="ARBA00022692"/>
    </source>
</evidence>
<evidence type="ECO:0000259" key="10">
    <source>
        <dbReference type="PROSITE" id="PS51292"/>
    </source>
</evidence>
<dbReference type="PANTHER" id="PTHR46283">
    <property type="entry name" value="E3 UBIQUITIN-PROTEIN LIGASE MARCH5"/>
    <property type="match status" value="1"/>
</dbReference>
<dbReference type="SUPFAM" id="SSF57850">
    <property type="entry name" value="RING/U-box"/>
    <property type="match status" value="1"/>
</dbReference>
<feature type="domain" description="RING-CH-type" evidence="10">
    <location>
        <begin position="37"/>
        <end position="111"/>
    </location>
</feature>
<accession>A0AAV9NRN6</accession>
<feature type="transmembrane region" description="Helical" evidence="9">
    <location>
        <begin position="131"/>
        <end position="151"/>
    </location>
</feature>
<evidence type="ECO:0000256" key="6">
    <source>
        <dbReference type="ARBA" id="ARBA00022989"/>
    </source>
</evidence>
<keyword evidence="4" id="KW-0863">Zinc-finger</keyword>
<dbReference type="Gene3D" id="3.30.40.10">
    <property type="entry name" value="Zinc/RING finger domain, C3HC4 (zinc finger)"/>
    <property type="match status" value="1"/>
</dbReference>
<evidence type="ECO:0000256" key="8">
    <source>
        <dbReference type="SAM" id="MobiDB-lite"/>
    </source>
</evidence>
<feature type="region of interest" description="Disordered" evidence="8">
    <location>
        <begin position="306"/>
        <end position="331"/>
    </location>
</feature>
<proteinExistence type="predicted"/>
<dbReference type="AlphaFoldDB" id="A0AAV9NRN6"/>
<feature type="transmembrane region" description="Helical" evidence="9">
    <location>
        <begin position="171"/>
        <end position="191"/>
    </location>
</feature>
<dbReference type="RefSeq" id="XP_064712310.1">
    <property type="nucleotide sequence ID" value="XM_064844450.1"/>
</dbReference>
<reference evidence="11 12" key="1">
    <citation type="submission" date="2023-08" db="EMBL/GenBank/DDBJ databases">
        <title>Black Yeasts Isolated from many extreme environments.</title>
        <authorList>
            <person name="Coleine C."/>
            <person name="Stajich J.E."/>
            <person name="Selbmann L."/>
        </authorList>
    </citation>
    <scope>NUCLEOTIDE SEQUENCE [LARGE SCALE GENOMIC DNA]</scope>
    <source>
        <strain evidence="11 12">CCFEE 5792</strain>
    </source>
</reference>
<feature type="compositionally biased region" description="Low complexity" evidence="8">
    <location>
        <begin position="306"/>
        <end position="321"/>
    </location>
</feature>
<dbReference type="EMBL" id="JAVRRD010000001">
    <property type="protein sequence ID" value="KAK5064986.1"/>
    <property type="molecule type" value="Genomic_DNA"/>
</dbReference>
<dbReference type="PROSITE" id="PS51292">
    <property type="entry name" value="ZF_RING_CH"/>
    <property type="match status" value="1"/>
</dbReference>
<feature type="region of interest" description="Disordered" evidence="8">
    <location>
        <begin position="1"/>
        <end position="34"/>
    </location>
</feature>
<keyword evidence="2 9" id="KW-0812">Transmembrane</keyword>
<evidence type="ECO:0000313" key="12">
    <source>
        <dbReference type="Proteomes" id="UP001358417"/>
    </source>
</evidence>
<name>A0AAV9NRN6_9EURO</name>
<comment type="subcellular location">
    <subcellularLocation>
        <location evidence="1">Membrane</location>
        <topology evidence="1">Multi-pass membrane protein</topology>
    </subcellularLocation>
</comment>
<keyword evidence="7 9" id="KW-0472">Membrane</keyword>
<evidence type="ECO:0000256" key="3">
    <source>
        <dbReference type="ARBA" id="ARBA00022723"/>
    </source>
</evidence>
<dbReference type="InterPro" id="IPR013083">
    <property type="entry name" value="Znf_RING/FYVE/PHD"/>
</dbReference>
<evidence type="ECO:0000256" key="1">
    <source>
        <dbReference type="ARBA" id="ARBA00004141"/>
    </source>
</evidence>
<dbReference type="Proteomes" id="UP001358417">
    <property type="component" value="Unassembled WGS sequence"/>
</dbReference>
<dbReference type="GO" id="GO:0008270">
    <property type="term" value="F:zinc ion binding"/>
    <property type="evidence" value="ECO:0007669"/>
    <property type="project" value="UniProtKB-KW"/>
</dbReference>
<feature type="transmembrane region" description="Helical" evidence="9">
    <location>
        <begin position="406"/>
        <end position="426"/>
    </location>
</feature>
<dbReference type="GeneID" id="89969043"/>
<evidence type="ECO:0000256" key="7">
    <source>
        <dbReference type="ARBA" id="ARBA00023136"/>
    </source>
</evidence>
<dbReference type="InterPro" id="IPR011016">
    <property type="entry name" value="Znf_RING-CH"/>
</dbReference>
<evidence type="ECO:0000256" key="4">
    <source>
        <dbReference type="ARBA" id="ARBA00022771"/>
    </source>
</evidence>
<comment type="caution">
    <text evidence="11">The sequence shown here is derived from an EMBL/GenBank/DDBJ whole genome shotgun (WGS) entry which is preliminary data.</text>
</comment>
<sequence length="449" mass="49115">MSSEESDAVLLERPGSEESDSAPPTHDAPERPAVLSRASTFGKKCWICLMDANEDDQTNPPTWRTPCKCSLTAHDQCLLDWVAGLEDPKTIKRGGPPQILCPQCKSEIRITRPRSYIVDAYRAVDRTLARAVLPAVGLSFTGSVYAGLWVHGFTSVYMIFGEEEASRLRDIAAVSYWSLASYGLIPINLIMARTNYADFVLPGGSLYLLATQLNENLEIDMTIWPPLPSTVFACLPVMKKAYNWVYHQAFCDLNKKWLAEVKPRSQELVDGREENVADADAMEEVEEAGAQGGLVIELDLELNVPAENGAGNENAGEAGEPPAGGDGQNAAMNGNGHVHRLLGDRGDVIVESTSTFGQTMFGALAFPAVAAGMGNLLELVLPSSWLGLTNTMNGRPGLLRTKWGRSVVGGAIFVVLKDALVLYCRWRLAQSHRQRRIVDYDKKTQKYKA</sequence>
<dbReference type="GO" id="GO:0016020">
    <property type="term" value="C:membrane"/>
    <property type="evidence" value="ECO:0007669"/>
    <property type="project" value="UniProtKB-SubCell"/>
</dbReference>
<organism evidence="11 12">
    <name type="scientific">Exophiala bonariae</name>
    <dbReference type="NCBI Taxonomy" id="1690606"/>
    <lineage>
        <taxon>Eukaryota</taxon>
        <taxon>Fungi</taxon>
        <taxon>Dikarya</taxon>
        <taxon>Ascomycota</taxon>
        <taxon>Pezizomycotina</taxon>
        <taxon>Eurotiomycetes</taxon>
        <taxon>Chaetothyriomycetidae</taxon>
        <taxon>Chaetothyriales</taxon>
        <taxon>Herpotrichiellaceae</taxon>
        <taxon>Exophiala</taxon>
    </lineage>
</organism>
<evidence type="ECO:0000256" key="5">
    <source>
        <dbReference type="ARBA" id="ARBA00022833"/>
    </source>
</evidence>
<dbReference type="Pfam" id="PF12906">
    <property type="entry name" value="RINGv"/>
    <property type="match status" value="1"/>
</dbReference>
<keyword evidence="3" id="KW-0479">Metal-binding</keyword>
<evidence type="ECO:0000256" key="9">
    <source>
        <dbReference type="SAM" id="Phobius"/>
    </source>
</evidence>
<evidence type="ECO:0000313" key="11">
    <source>
        <dbReference type="EMBL" id="KAK5064986.1"/>
    </source>
</evidence>